<name>A0ABR3JDL4_9AGAR</name>
<keyword evidence="8" id="KW-1185">Reference proteome</keyword>
<reference evidence="8" key="1">
    <citation type="submission" date="2024-06" db="EMBL/GenBank/DDBJ databases">
        <title>Multi-omics analyses provide insights into the biosynthesis of the anticancer antibiotic pleurotin in Hohenbuehelia grisea.</title>
        <authorList>
            <person name="Weaver J.A."/>
            <person name="Alberti F."/>
        </authorList>
    </citation>
    <scope>NUCLEOTIDE SEQUENCE [LARGE SCALE GENOMIC DNA]</scope>
    <source>
        <strain evidence="8">T-177</strain>
    </source>
</reference>
<evidence type="ECO:0000256" key="5">
    <source>
        <dbReference type="SAM" id="Phobius"/>
    </source>
</evidence>
<evidence type="ECO:0000256" key="3">
    <source>
        <dbReference type="ARBA" id="ARBA00022989"/>
    </source>
</evidence>
<dbReference type="EMBL" id="JASNQZ010000008">
    <property type="protein sequence ID" value="KAL0953647.1"/>
    <property type="molecule type" value="Genomic_DNA"/>
</dbReference>
<feature type="transmembrane region" description="Helical" evidence="5">
    <location>
        <begin position="238"/>
        <end position="256"/>
    </location>
</feature>
<dbReference type="PANTHER" id="PTHR31465:SF1">
    <property type="entry name" value="PROTEIN RTA1-RELATED"/>
    <property type="match status" value="1"/>
</dbReference>
<dbReference type="PANTHER" id="PTHR31465">
    <property type="entry name" value="PROTEIN RTA1-RELATED"/>
    <property type="match status" value="1"/>
</dbReference>
<comment type="caution">
    <text evidence="7">The sequence shown here is derived from an EMBL/GenBank/DDBJ whole genome shotgun (WGS) entry which is preliminary data.</text>
</comment>
<dbReference type="InterPro" id="IPR007568">
    <property type="entry name" value="RTA1"/>
</dbReference>
<evidence type="ECO:0000256" key="4">
    <source>
        <dbReference type="ARBA" id="ARBA00023136"/>
    </source>
</evidence>
<dbReference type="Proteomes" id="UP001556367">
    <property type="component" value="Unassembled WGS sequence"/>
</dbReference>
<feature type="transmembrane region" description="Helical" evidence="5">
    <location>
        <begin position="151"/>
        <end position="170"/>
    </location>
</feature>
<protein>
    <recommendedName>
        <fullName evidence="9">RTA1-like protein</fullName>
    </recommendedName>
</protein>
<feature type="signal peptide" evidence="6">
    <location>
        <begin position="1"/>
        <end position="26"/>
    </location>
</feature>
<evidence type="ECO:0000256" key="2">
    <source>
        <dbReference type="ARBA" id="ARBA00022692"/>
    </source>
</evidence>
<feature type="transmembrane region" description="Helical" evidence="5">
    <location>
        <begin position="190"/>
        <end position="217"/>
    </location>
</feature>
<dbReference type="Pfam" id="PF04479">
    <property type="entry name" value="RTA1"/>
    <property type="match status" value="1"/>
</dbReference>
<accession>A0ABR3JDL4</accession>
<feature type="transmembrane region" description="Helical" evidence="5">
    <location>
        <begin position="78"/>
        <end position="97"/>
    </location>
</feature>
<keyword evidence="2 5" id="KW-0812">Transmembrane</keyword>
<comment type="subcellular location">
    <subcellularLocation>
        <location evidence="1">Membrane</location>
        <topology evidence="1">Multi-pass membrane protein</topology>
    </subcellularLocation>
</comment>
<evidence type="ECO:0000256" key="6">
    <source>
        <dbReference type="SAM" id="SignalP"/>
    </source>
</evidence>
<organism evidence="7 8">
    <name type="scientific">Hohenbuehelia grisea</name>
    <dbReference type="NCBI Taxonomy" id="104357"/>
    <lineage>
        <taxon>Eukaryota</taxon>
        <taxon>Fungi</taxon>
        <taxon>Dikarya</taxon>
        <taxon>Basidiomycota</taxon>
        <taxon>Agaricomycotina</taxon>
        <taxon>Agaricomycetes</taxon>
        <taxon>Agaricomycetidae</taxon>
        <taxon>Agaricales</taxon>
        <taxon>Pleurotineae</taxon>
        <taxon>Pleurotaceae</taxon>
        <taxon>Hohenbuehelia</taxon>
    </lineage>
</organism>
<sequence length="349" mass="39009">MAISRLRQDVPIVLMFLACLVTAADSNSTSDPFLDPKNDPKNPMRYIPSNILTTISKDLIFVVGFIHSYYLYKFGGRYMLAMILGEFSMVAGLAMRYGLHANPHSLMLYIVQTLFTMVLAPCAFIASAYVLLGRIAIYLDCDEQLVISPRILTRVFLISDISTFLIQAAGGGLSASSSKSGGSVDLGSKVSLVGVILQLVSFGIFTGIYIVFLYRVYTRRRTIWTIDRYRGFYNDWRGLALALAISCAGILVRSFYRSVELAQGYHGDLATTEFYFYLLDTLPLFIAIAVYVPFWPGRFISPTKITQRPISPDKEVPAHTQPRVRMGRQYAEEYLLEERRGQGANSAAV</sequence>
<feature type="transmembrane region" description="Helical" evidence="5">
    <location>
        <begin position="50"/>
        <end position="71"/>
    </location>
</feature>
<evidence type="ECO:0000256" key="1">
    <source>
        <dbReference type="ARBA" id="ARBA00004141"/>
    </source>
</evidence>
<gene>
    <name evidence="7" type="ORF">HGRIS_004850</name>
</gene>
<feature type="transmembrane region" description="Helical" evidence="5">
    <location>
        <begin position="276"/>
        <end position="295"/>
    </location>
</feature>
<keyword evidence="3 5" id="KW-1133">Transmembrane helix</keyword>
<feature type="chain" id="PRO_5045123245" description="RTA1-like protein" evidence="6">
    <location>
        <begin position="27"/>
        <end position="349"/>
    </location>
</feature>
<evidence type="ECO:0008006" key="9">
    <source>
        <dbReference type="Google" id="ProtNLM"/>
    </source>
</evidence>
<evidence type="ECO:0000313" key="7">
    <source>
        <dbReference type="EMBL" id="KAL0953647.1"/>
    </source>
</evidence>
<keyword evidence="4 5" id="KW-0472">Membrane</keyword>
<evidence type="ECO:0000313" key="8">
    <source>
        <dbReference type="Proteomes" id="UP001556367"/>
    </source>
</evidence>
<keyword evidence="6" id="KW-0732">Signal</keyword>
<feature type="transmembrane region" description="Helical" evidence="5">
    <location>
        <begin position="109"/>
        <end position="131"/>
    </location>
</feature>
<proteinExistence type="predicted"/>